<dbReference type="Pfam" id="PF00561">
    <property type="entry name" value="Abhydrolase_1"/>
    <property type="match status" value="1"/>
</dbReference>
<reference evidence="3" key="1">
    <citation type="journal article" date="2014" name="Int. J. Syst. Evol. Microbiol.">
        <title>Complete genome sequence of Corynebacterium casei LMG S-19264T (=DSM 44701T), isolated from a smear-ripened cheese.</title>
        <authorList>
            <consortium name="US DOE Joint Genome Institute (JGI-PGF)"/>
            <person name="Walter F."/>
            <person name="Albersmeier A."/>
            <person name="Kalinowski J."/>
            <person name="Ruckert C."/>
        </authorList>
    </citation>
    <scope>NUCLEOTIDE SEQUENCE</scope>
    <source>
        <strain evidence="3">JCM 15325</strain>
    </source>
</reference>
<dbReference type="Proteomes" id="UP000654670">
    <property type="component" value="Unassembled WGS sequence"/>
</dbReference>
<dbReference type="Gene3D" id="3.40.50.1820">
    <property type="entry name" value="alpha/beta hydrolase"/>
    <property type="match status" value="1"/>
</dbReference>
<dbReference type="InterPro" id="IPR029058">
    <property type="entry name" value="AB_hydrolase_fold"/>
</dbReference>
<organism evidence="3 4">
    <name type="scientific">Sporolactobacillus putidus</name>
    <dbReference type="NCBI Taxonomy" id="492735"/>
    <lineage>
        <taxon>Bacteria</taxon>
        <taxon>Bacillati</taxon>
        <taxon>Bacillota</taxon>
        <taxon>Bacilli</taxon>
        <taxon>Bacillales</taxon>
        <taxon>Sporolactobacillaceae</taxon>
        <taxon>Sporolactobacillus</taxon>
    </lineage>
</organism>
<evidence type="ECO:0000313" key="3">
    <source>
        <dbReference type="EMBL" id="GGL48671.1"/>
    </source>
</evidence>
<keyword evidence="4" id="KW-1185">Reference proteome</keyword>
<gene>
    <name evidence="3" type="primary">yvaM</name>
    <name evidence="3" type="ORF">GCM10007968_11050</name>
</gene>
<dbReference type="GO" id="GO:0016020">
    <property type="term" value="C:membrane"/>
    <property type="evidence" value="ECO:0007669"/>
    <property type="project" value="TreeGrafter"/>
</dbReference>
<dbReference type="AlphaFoldDB" id="A0A917S1F5"/>
<proteinExistence type="predicted"/>
<dbReference type="EMBL" id="BMOK01000003">
    <property type="protein sequence ID" value="GGL48671.1"/>
    <property type="molecule type" value="Genomic_DNA"/>
</dbReference>
<accession>A0A917S1F5</accession>
<dbReference type="InterPro" id="IPR000073">
    <property type="entry name" value="AB_hydrolase_1"/>
</dbReference>
<dbReference type="PANTHER" id="PTHR43798">
    <property type="entry name" value="MONOACYLGLYCEROL LIPASE"/>
    <property type="match status" value="1"/>
</dbReference>
<dbReference type="InterPro" id="IPR050266">
    <property type="entry name" value="AB_hydrolase_sf"/>
</dbReference>
<dbReference type="RefSeq" id="WP_188802073.1">
    <property type="nucleotide sequence ID" value="NZ_BMOK01000003.1"/>
</dbReference>
<protein>
    <submittedName>
        <fullName evidence="3">AB hydrolase superfamily protein YvaM</fullName>
    </submittedName>
</protein>
<evidence type="ECO:0000256" key="1">
    <source>
        <dbReference type="ARBA" id="ARBA00022801"/>
    </source>
</evidence>
<evidence type="ECO:0000259" key="2">
    <source>
        <dbReference type="Pfam" id="PF00561"/>
    </source>
</evidence>
<dbReference type="PRINTS" id="PR00111">
    <property type="entry name" value="ABHYDROLASE"/>
</dbReference>
<sequence>MPYIDTPKGVRLYYETYGQGRPIVFIHPPLTGHVIFKYQKKLDKNFQIILYDLRGHGKSGYLPSQSEDRVFPDHLDDLKALIEGLKLENPVVAGYSAGGQLALSYALAYTERVSALVLSGGYPAIDSQLLAWEYQIGIILIRTKKKNVLSNILAKSHKVTEADIKMLYTYAMKANDDAVLDLYVTGKRYNAVEQLPRLNRLPTLILYGTRDKFISKHKKYFEILTKTKIIFIDRAFHQLPTHQHEEFNQALTQFLKEI</sequence>
<keyword evidence="1 3" id="KW-0378">Hydrolase</keyword>
<dbReference type="GO" id="GO:0016787">
    <property type="term" value="F:hydrolase activity"/>
    <property type="evidence" value="ECO:0007669"/>
    <property type="project" value="UniProtKB-KW"/>
</dbReference>
<reference evidence="3" key="2">
    <citation type="submission" date="2020-09" db="EMBL/GenBank/DDBJ databases">
        <authorList>
            <person name="Sun Q."/>
            <person name="Ohkuma M."/>
        </authorList>
    </citation>
    <scope>NUCLEOTIDE SEQUENCE</scope>
    <source>
        <strain evidence="3">JCM 15325</strain>
    </source>
</reference>
<name>A0A917S1F5_9BACL</name>
<dbReference type="PANTHER" id="PTHR43798:SF31">
    <property type="entry name" value="AB HYDROLASE SUPERFAMILY PROTEIN YCLE"/>
    <property type="match status" value="1"/>
</dbReference>
<dbReference type="SUPFAM" id="SSF53474">
    <property type="entry name" value="alpha/beta-Hydrolases"/>
    <property type="match status" value="1"/>
</dbReference>
<evidence type="ECO:0000313" key="4">
    <source>
        <dbReference type="Proteomes" id="UP000654670"/>
    </source>
</evidence>
<feature type="domain" description="AB hydrolase-1" evidence="2">
    <location>
        <begin position="23"/>
        <end position="215"/>
    </location>
</feature>
<comment type="caution">
    <text evidence="3">The sequence shown here is derived from an EMBL/GenBank/DDBJ whole genome shotgun (WGS) entry which is preliminary data.</text>
</comment>